<dbReference type="Gene3D" id="3.40.50.410">
    <property type="entry name" value="von Willebrand factor, type A domain"/>
    <property type="match status" value="1"/>
</dbReference>
<comment type="caution">
    <text evidence="3">The sequence shown here is derived from an EMBL/GenBank/DDBJ whole genome shotgun (WGS) entry which is preliminary data.</text>
</comment>
<dbReference type="InterPro" id="IPR036465">
    <property type="entry name" value="vWFA_dom_sf"/>
</dbReference>
<dbReference type="InterPro" id="IPR051928">
    <property type="entry name" value="NorD/CobT"/>
</dbReference>
<protein>
    <recommendedName>
        <fullName evidence="2">VWFA domain-containing protein</fullName>
    </recommendedName>
</protein>
<dbReference type="PROSITE" id="PS50234">
    <property type="entry name" value="VWFA"/>
    <property type="match status" value="1"/>
</dbReference>
<dbReference type="EMBL" id="BAABJP010000035">
    <property type="protein sequence ID" value="GAA5166356.1"/>
    <property type="molecule type" value="Genomic_DNA"/>
</dbReference>
<evidence type="ECO:0000313" key="3">
    <source>
        <dbReference type="EMBL" id="GAA5166356.1"/>
    </source>
</evidence>
<accession>A0ABP9QS50</accession>
<feature type="region of interest" description="Disordered" evidence="1">
    <location>
        <begin position="204"/>
        <end position="248"/>
    </location>
</feature>
<dbReference type="Proteomes" id="UP001428817">
    <property type="component" value="Unassembled WGS sequence"/>
</dbReference>
<feature type="domain" description="VWFA" evidence="2">
    <location>
        <begin position="351"/>
        <end position="493"/>
    </location>
</feature>
<organism evidence="3 4">
    <name type="scientific">Pseudonocardia eucalypti</name>
    <dbReference type="NCBI Taxonomy" id="648755"/>
    <lineage>
        <taxon>Bacteria</taxon>
        <taxon>Bacillati</taxon>
        <taxon>Actinomycetota</taxon>
        <taxon>Actinomycetes</taxon>
        <taxon>Pseudonocardiales</taxon>
        <taxon>Pseudonocardiaceae</taxon>
        <taxon>Pseudonocardia</taxon>
    </lineage>
</organism>
<evidence type="ECO:0000259" key="2">
    <source>
        <dbReference type="PROSITE" id="PS50234"/>
    </source>
</evidence>
<name>A0ABP9QS50_9PSEU</name>
<dbReference type="SMART" id="SM00327">
    <property type="entry name" value="VWA"/>
    <property type="match status" value="1"/>
</dbReference>
<dbReference type="RefSeq" id="WP_185062958.1">
    <property type="nucleotide sequence ID" value="NZ_BAABJP010000035.1"/>
</dbReference>
<feature type="compositionally biased region" description="Polar residues" evidence="1">
    <location>
        <begin position="204"/>
        <end position="219"/>
    </location>
</feature>
<gene>
    <name evidence="3" type="ORF">GCM10023321_57420</name>
</gene>
<reference evidence="4" key="1">
    <citation type="journal article" date="2019" name="Int. J. Syst. Evol. Microbiol.">
        <title>The Global Catalogue of Microorganisms (GCM) 10K type strain sequencing project: providing services to taxonomists for standard genome sequencing and annotation.</title>
        <authorList>
            <consortium name="The Broad Institute Genomics Platform"/>
            <consortium name="The Broad Institute Genome Sequencing Center for Infectious Disease"/>
            <person name="Wu L."/>
            <person name="Ma J."/>
        </authorList>
    </citation>
    <scope>NUCLEOTIDE SEQUENCE [LARGE SCALE GENOMIC DNA]</scope>
    <source>
        <strain evidence="4">JCM 18303</strain>
    </source>
</reference>
<dbReference type="SUPFAM" id="SSF53300">
    <property type="entry name" value="vWA-like"/>
    <property type="match status" value="1"/>
</dbReference>
<sequence>MAEQDAARWRLLAAAVAGRPVAVTPTDSALAYSDGRGIHVPADCSAHTVIVQAALIAAGSLAPTGVRLLAGRRGSADRFLALEARRAVTVLAGALPTTLLDRAAGLHPGPVSRSVEESLRRARSMRVPGAPPWCGALRPLRLRRPVLGAEVTDRDLRDATSAGMGLDELDGDDDGADRSRVLELMATPLSNSLATKLARMLGMGTTTGASDQGGQEFSVSGSRAGTGGGGRRRAPGAPADLAVRSRPGPAAGRRYDEWCHRGGTYRRAWCAVSELLPDTSGLPYTPAAPPDLPLRAQLARLGLSDARHRRQPDGDALDATLLAELAVDRRLGRTGDVRVYENRRRTRRDLGVLVLLDASGSTGTLSGPAPVFEAQRELAGRLTAALDGLDDRVATYAFYSLGREHVRFLRVKGFDQRYDRAAQRRLAALTPAGYTRLGAAVRHATHTLLTHAGTTNTLLVVLGDGLPYDEGYEHAHAQHDTRHALTEAVERGVGCLCLSPRATSRPEVLDTVWGHVTHHAVKDPRDLTTHVRTLFSAALAEAAASRRAGTRRGSAA</sequence>
<dbReference type="InterPro" id="IPR002035">
    <property type="entry name" value="VWF_A"/>
</dbReference>
<evidence type="ECO:0000256" key="1">
    <source>
        <dbReference type="SAM" id="MobiDB-lite"/>
    </source>
</evidence>
<proteinExistence type="predicted"/>
<dbReference type="PANTHER" id="PTHR41248">
    <property type="entry name" value="NORD PROTEIN"/>
    <property type="match status" value="1"/>
</dbReference>
<dbReference type="PANTHER" id="PTHR41248:SF1">
    <property type="entry name" value="NORD PROTEIN"/>
    <property type="match status" value="1"/>
</dbReference>
<keyword evidence="4" id="KW-1185">Reference proteome</keyword>
<evidence type="ECO:0000313" key="4">
    <source>
        <dbReference type="Proteomes" id="UP001428817"/>
    </source>
</evidence>